<organism evidence="1 2">
    <name type="scientific">Dermacentor silvarum</name>
    <name type="common">Tick</name>
    <dbReference type="NCBI Taxonomy" id="543639"/>
    <lineage>
        <taxon>Eukaryota</taxon>
        <taxon>Metazoa</taxon>
        <taxon>Ecdysozoa</taxon>
        <taxon>Arthropoda</taxon>
        <taxon>Chelicerata</taxon>
        <taxon>Arachnida</taxon>
        <taxon>Acari</taxon>
        <taxon>Parasitiformes</taxon>
        <taxon>Ixodida</taxon>
        <taxon>Ixodoidea</taxon>
        <taxon>Ixodidae</taxon>
        <taxon>Rhipicephalinae</taxon>
        <taxon>Dermacentor</taxon>
    </lineage>
</organism>
<protein>
    <submittedName>
        <fullName evidence="1">Uncharacterized protein</fullName>
    </submittedName>
</protein>
<gene>
    <name evidence="1" type="ORF">HPB49_019578</name>
</gene>
<sequence length="199" mass="21291">MASKTADEAASAAAAEADACGDDAGNQQYGDPWDTDPAAVALRLLRAEDNRKSPTPAHASPATKGAPSTNEVARQPVYEAAFDLRLKQREPDQGPDRMAQSPVPLIPVLQQQPLAGLLHPVPSLCSSSEVSLVPGRRGGITGQPSLLGCLLPGATTAPGEQWQHFGVFQCSAATSPNTLWFQQQWRWESFRPDSCYQRS</sequence>
<accession>A0ACB8D7X6</accession>
<reference evidence="1" key="1">
    <citation type="submission" date="2020-05" db="EMBL/GenBank/DDBJ databases">
        <title>Large-scale comparative analyses of tick genomes elucidate their genetic diversity and vector capacities.</title>
        <authorList>
            <person name="Jia N."/>
            <person name="Wang J."/>
            <person name="Shi W."/>
            <person name="Du L."/>
            <person name="Sun Y."/>
            <person name="Zhan W."/>
            <person name="Jiang J."/>
            <person name="Wang Q."/>
            <person name="Zhang B."/>
            <person name="Ji P."/>
            <person name="Sakyi L.B."/>
            <person name="Cui X."/>
            <person name="Yuan T."/>
            <person name="Jiang B."/>
            <person name="Yang W."/>
            <person name="Lam T.T.-Y."/>
            <person name="Chang Q."/>
            <person name="Ding S."/>
            <person name="Wang X."/>
            <person name="Zhu J."/>
            <person name="Ruan X."/>
            <person name="Zhao L."/>
            <person name="Wei J."/>
            <person name="Que T."/>
            <person name="Du C."/>
            <person name="Cheng J."/>
            <person name="Dai P."/>
            <person name="Han X."/>
            <person name="Huang E."/>
            <person name="Gao Y."/>
            <person name="Liu J."/>
            <person name="Shao H."/>
            <person name="Ye R."/>
            <person name="Li L."/>
            <person name="Wei W."/>
            <person name="Wang X."/>
            <person name="Wang C."/>
            <person name="Yang T."/>
            <person name="Huo Q."/>
            <person name="Li W."/>
            <person name="Guo W."/>
            <person name="Chen H."/>
            <person name="Zhou L."/>
            <person name="Ni X."/>
            <person name="Tian J."/>
            <person name="Zhou Y."/>
            <person name="Sheng Y."/>
            <person name="Liu T."/>
            <person name="Pan Y."/>
            <person name="Xia L."/>
            <person name="Li J."/>
            <person name="Zhao F."/>
            <person name="Cao W."/>
        </authorList>
    </citation>
    <scope>NUCLEOTIDE SEQUENCE</scope>
    <source>
        <strain evidence="1">Dsil-2018</strain>
    </source>
</reference>
<evidence type="ECO:0000313" key="1">
    <source>
        <dbReference type="EMBL" id="KAH7960440.1"/>
    </source>
</evidence>
<keyword evidence="2" id="KW-1185">Reference proteome</keyword>
<dbReference type="Proteomes" id="UP000821865">
    <property type="component" value="Chromosome 3"/>
</dbReference>
<dbReference type="EMBL" id="CM023472">
    <property type="protein sequence ID" value="KAH7960440.1"/>
    <property type="molecule type" value="Genomic_DNA"/>
</dbReference>
<comment type="caution">
    <text evidence="1">The sequence shown here is derived from an EMBL/GenBank/DDBJ whole genome shotgun (WGS) entry which is preliminary data.</text>
</comment>
<name>A0ACB8D7X6_DERSI</name>
<evidence type="ECO:0000313" key="2">
    <source>
        <dbReference type="Proteomes" id="UP000821865"/>
    </source>
</evidence>
<proteinExistence type="predicted"/>